<comment type="similarity">
    <text evidence="2 6">Belongs to the FKBP-type PPIase family.</text>
</comment>
<protein>
    <recommendedName>
        <fullName evidence="6">Peptidyl-prolyl cis-trans isomerase</fullName>
        <ecNumber evidence="6">5.2.1.8</ecNumber>
    </recommendedName>
</protein>
<evidence type="ECO:0000256" key="3">
    <source>
        <dbReference type="ARBA" id="ARBA00023110"/>
    </source>
</evidence>
<dbReference type="RefSeq" id="WP_142455998.1">
    <property type="nucleotide sequence ID" value="NZ_FXTP01000018.1"/>
</dbReference>
<dbReference type="Gene3D" id="3.10.50.40">
    <property type="match status" value="1"/>
</dbReference>
<evidence type="ECO:0000256" key="2">
    <source>
        <dbReference type="ARBA" id="ARBA00006577"/>
    </source>
</evidence>
<comment type="catalytic activity">
    <reaction evidence="1 5 6">
        <text>[protein]-peptidylproline (omega=180) = [protein]-peptidylproline (omega=0)</text>
        <dbReference type="Rhea" id="RHEA:16237"/>
        <dbReference type="Rhea" id="RHEA-COMP:10747"/>
        <dbReference type="Rhea" id="RHEA-COMP:10748"/>
        <dbReference type="ChEBI" id="CHEBI:83833"/>
        <dbReference type="ChEBI" id="CHEBI:83834"/>
        <dbReference type="EC" id="5.2.1.8"/>
    </reaction>
</comment>
<dbReference type="EC" id="5.2.1.8" evidence="6"/>
<accession>A0A521FER3</accession>
<dbReference type="SUPFAM" id="SSF54534">
    <property type="entry name" value="FKBP-like"/>
    <property type="match status" value="1"/>
</dbReference>
<dbReference type="PROSITE" id="PS51257">
    <property type="entry name" value="PROKAR_LIPOPROTEIN"/>
    <property type="match status" value="1"/>
</dbReference>
<evidence type="ECO:0000259" key="7">
    <source>
        <dbReference type="PROSITE" id="PS50059"/>
    </source>
</evidence>
<dbReference type="Pfam" id="PF00254">
    <property type="entry name" value="FKBP_C"/>
    <property type="match status" value="1"/>
</dbReference>
<dbReference type="PROSITE" id="PS50059">
    <property type="entry name" value="FKBP_PPIASE"/>
    <property type="match status" value="1"/>
</dbReference>
<dbReference type="GO" id="GO:0003755">
    <property type="term" value="F:peptidyl-prolyl cis-trans isomerase activity"/>
    <property type="evidence" value="ECO:0007669"/>
    <property type="project" value="UniProtKB-UniRule"/>
</dbReference>
<dbReference type="PANTHER" id="PTHR43811">
    <property type="entry name" value="FKBP-TYPE PEPTIDYL-PROLYL CIS-TRANS ISOMERASE FKPA"/>
    <property type="match status" value="1"/>
</dbReference>
<gene>
    <name evidence="8" type="ORF">SAMN06265219_11816</name>
</gene>
<dbReference type="InterPro" id="IPR046357">
    <property type="entry name" value="PPIase_dom_sf"/>
</dbReference>
<dbReference type="Proteomes" id="UP000317557">
    <property type="component" value="Unassembled WGS sequence"/>
</dbReference>
<organism evidence="8 9">
    <name type="scientific">Gracilimonas mengyeensis</name>
    <dbReference type="NCBI Taxonomy" id="1302730"/>
    <lineage>
        <taxon>Bacteria</taxon>
        <taxon>Pseudomonadati</taxon>
        <taxon>Balneolota</taxon>
        <taxon>Balneolia</taxon>
        <taxon>Balneolales</taxon>
        <taxon>Balneolaceae</taxon>
        <taxon>Gracilimonas</taxon>
    </lineage>
</organism>
<keyword evidence="4 5" id="KW-0413">Isomerase</keyword>
<dbReference type="InterPro" id="IPR001179">
    <property type="entry name" value="PPIase_FKBP_dom"/>
</dbReference>
<reference evidence="8 9" key="1">
    <citation type="submission" date="2017-05" db="EMBL/GenBank/DDBJ databases">
        <authorList>
            <person name="Varghese N."/>
            <person name="Submissions S."/>
        </authorList>
    </citation>
    <scope>NUCLEOTIDE SEQUENCE [LARGE SCALE GENOMIC DNA]</scope>
    <source>
        <strain evidence="8 9">DSM 21985</strain>
    </source>
</reference>
<name>A0A521FER3_9BACT</name>
<dbReference type="EMBL" id="FXTP01000018">
    <property type="protein sequence ID" value="SMO94708.1"/>
    <property type="molecule type" value="Genomic_DNA"/>
</dbReference>
<proteinExistence type="inferred from homology"/>
<evidence type="ECO:0000256" key="1">
    <source>
        <dbReference type="ARBA" id="ARBA00000971"/>
    </source>
</evidence>
<keyword evidence="3 5" id="KW-0697">Rotamase</keyword>
<evidence type="ECO:0000256" key="6">
    <source>
        <dbReference type="RuleBase" id="RU003915"/>
    </source>
</evidence>
<keyword evidence="9" id="KW-1185">Reference proteome</keyword>
<evidence type="ECO:0000256" key="4">
    <source>
        <dbReference type="ARBA" id="ARBA00023235"/>
    </source>
</evidence>
<sequence>MKSTFVFAAGILFTLFLSGCLPDNSCDVKPNLNVDEAQLQADIDAIESYLSENNIDAEVDPSGIRYVIHNPGDGKSPSLCKTVAVTYEGRLMSNGNVFDGTDSSVAFGLNRLITGWQVGIPLLEEGGSITLYIPSVYGYGSRGSGNAIPPNANLIFDIELKTVL</sequence>
<feature type="domain" description="PPIase FKBP-type" evidence="7">
    <location>
        <begin position="80"/>
        <end position="164"/>
    </location>
</feature>
<dbReference type="PANTHER" id="PTHR43811:SF19">
    <property type="entry name" value="39 KDA FK506-BINDING NUCLEAR PROTEIN"/>
    <property type="match status" value="1"/>
</dbReference>
<evidence type="ECO:0000313" key="8">
    <source>
        <dbReference type="EMBL" id="SMO94708.1"/>
    </source>
</evidence>
<dbReference type="AlphaFoldDB" id="A0A521FER3"/>
<evidence type="ECO:0000256" key="5">
    <source>
        <dbReference type="PROSITE-ProRule" id="PRU00277"/>
    </source>
</evidence>
<dbReference type="OrthoDB" id="9814548at2"/>
<evidence type="ECO:0000313" key="9">
    <source>
        <dbReference type="Proteomes" id="UP000317557"/>
    </source>
</evidence>